<evidence type="ECO:0000313" key="1">
    <source>
        <dbReference type="EMBL" id="EDM86429.1"/>
    </source>
</evidence>
<dbReference type="Proteomes" id="UP000006002">
    <property type="component" value="Unassembled WGS sequence"/>
</dbReference>
<name>A5ZVK1_9FIRM</name>
<protein>
    <submittedName>
        <fullName evidence="1">Uncharacterized protein</fullName>
    </submittedName>
</protein>
<proteinExistence type="predicted"/>
<accession>A5ZVK1</accession>
<dbReference type="AlphaFoldDB" id="A5ZVK1"/>
<dbReference type="HOGENOM" id="CLU_2785607_0_0_9"/>
<dbReference type="EMBL" id="AAVO02000015">
    <property type="protein sequence ID" value="EDM86429.1"/>
    <property type="molecule type" value="Genomic_DNA"/>
</dbReference>
<sequence>MDKWQKITKMKTKQKTTAQIKLQTKMRWTAETVPKTALKMLPETVMETKHPMHMTKSRMIILADTKEE</sequence>
<reference evidence="1 2" key="2">
    <citation type="submission" date="2007-04" db="EMBL/GenBank/DDBJ databases">
        <title>Draft genome sequence of Ruminococcus obeum (ATCC 29174).</title>
        <authorList>
            <person name="Sudarsanam P."/>
            <person name="Ley R."/>
            <person name="Guruge J."/>
            <person name="Turnbaugh P.J."/>
            <person name="Mahowald M."/>
            <person name="Liep D."/>
            <person name="Gordon J."/>
        </authorList>
    </citation>
    <scope>NUCLEOTIDE SEQUENCE [LARGE SCALE GENOMIC DNA]</scope>
    <source>
        <strain evidence="1 2">ATCC 29174</strain>
    </source>
</reference>
<evidence type="ECO:0000313" key="2">
    <source>
        <dbReference type="Proteomes" id="UP000006002"/>
    </source>
</evidence>
<comment type="caution">
    <text evidence="1">The sequence shown here is derived from an EMBL/GenBank/DDBJ whole genome shotgun (WGS) entry which is preliminary data.</text>
</comment>
<reference evidence="1 2" key="1">
    <citation type="submission" date="2007-03" db="EMBL/GenBank/DDBJ databases">
        <authorList>
            <person name="Fulton L."/>
            <person name="Clifton S."/>
            <person name="Fulton B."/>
            <person name="Xu J."/>
            <person name="Minx P."/>
            <person name="Pepin K.H."/>
            <person name="Johnson M."/>
            <person name="Thiruvilangam P."/>
            <person name="Bhonagiri V."/>
            <person name="Nash W.E."/>
            <person name="Mardis E.R."/>
            <person name="Wilson R.K."/>
        </authorList>
    </citation>
    <scope>NUCLEOTIDE SEQUENCE [LARGE SCALE GENOMIC DNA]</scope>
    <source>
        <strain evidence="1 2">ATCC 29174</strain>
    </source>
</reference>
<organism evidence="1 2">
    <name type="scientific">Blautia obeum ATCC 29174</name>
    <dbReference type="NCBI Taxonomy" id="411459"/>
    <lineage>
        <taxon>Bacteria</taxon>
        <taxon>Bacillati</taxon>
        <taxon>Bacillota</taxon>
        <taxon>Clostridia</taxon>
        <taxon>Lachnospirales</taxon>
        <taxon>Lachnospiraceae</taxon>
        <taxon>Blautia</taxon>
    </lineage>
</organism>
<gene>
    <name evidence="1" type="ORF">RUMOBE_03037</name>
</gene>